<comment type="caution">
    <text evidence="1">The sequence shown here is derived from an EMBL/GenBank/DDBJ whole genome shotgun (WGS) entry which is preliminary data.</text>
</comment>
<keyword evidence="2" id="KW-1185">Reference proteome</keyword>
<sequence>MSAMVSYINHCEIAYWCHHIPRETEHMCTSIHGMYKTTYQDLVYIEGDVDRGQGLPWALVSVCGYAAACNLWPLSIRSKLHSEWFSSESRELLEYAMDCNYPVTKLQKFITTNVFCW</sequence>
<proteinExistence type="predicted"/>
<reference evidence="1" key="1">
    <citation type="submission" date="2021-05" db="EMBL/GenBank/DDBJ databases">
        <authorList>
            <person name="Pan Q."/>
            <person name="Jouanno E."/>
            <person name="Zahm M."/>
            <person name="Klopp C."/>
            <person name="Cabau C."/>
            <person name="Louis A."/>
            <person name="Berthelot C."/>
            <person name="Parey E."/>
            <person name="Roest Crollius H."/>
            <person name="Montfort J."/>
            <person name="Robinson-Rechavi M."/>
            <person name="Bouchez O."/>
            <person name="Lampietro C."/>
            <person name="Lopez Roques C."/>
            <person name="Donnadieu C."/>
            <person name="Postlethwait J."/>
            <person name="Bobe J."/>
            <person name="Dillon D."/>
            <person name="Chandos A."/>
            <person name="von Hippel F."/>
            <person name="Guiguen Y."/>
        </authorList>
    </citation>
    <scope>NUCLEOTIDE SEQUENCE</scope>
    <source>
        <strain evidence="1">YG-Jan2019</strain>
    </source>
</reference>
<gene>
    <name evidence="1" type="ORF">DPEC_G00019640</name>
</gene>
<name>A0ACC2HG38_DALPE</name>
<dbReference type="Proteomes" id="UP001157502">
    <property type="component" value="Chromosome 2"/>
</dbReference>
<protein>
    <submittedName>
        <fullName evidence="1">Uncharacterized protein</fullName>
    </submittedName>
</protein>
<evidence type="ECO:0000313" key="2">
    <source>
        <dbReference type="Proteomes" id="UP001157502"/>
    </source>
</evidence>
<organism evidence="1 2">
    <name type="scientific">Dallia pectoralis</name>
    <name type="common">Alaska blackfish</name>
    <dbReference type="NCBI Taxonomy" id="75939"/>
    <lineage>
        <taxon>Eukaryota</taxon>
        <taxon>Metazoa</taxon>
        <taxon>Chordata</taxon>
        <taxon>Craniata</taxon>
        <taxon>Vertebrata</taxon>
        <taxon>Euteleostomi</taxon>
        <taxon>Actinopterygii</taxon>
        <taxon>Neopterygii</taxon>
        <taxon>Teleostei</taxon>
        <taxon>Protacanthopterygii</taxon>
        <taxon>Esociformes</taxon>
        <taxon>Umbridae</taxon>
        <taxon>Dallia</taxon>
    </lineage>
</organism>
<accession>A0ACC2HG38</accession>
<dbReference type="EMBL" id="CM055729">
    <property type="protein sequence ID" value="KAJ8014812.1"/>
    <property type="molecule type" value="Genomic_DNA"/>
</dbReference>
<evidence type="ECO:0000313" key="1">
    <source>
        <dbReference type="EMBL" id="KAJ8014812.1"/>
    </source>
</evidence>